<dbReference type="InterPro" id="IPR016181">
    <property type="entry name" value="Acyl_CoA_acyltransferase"/>
</dbReference>
<comment type="caution">
    <text evidence="4">The sequence shown here is derived from an EMBL/GenBank/DDBJ whole genome shotgun (WGS) entry which is preliminary data.</text>
</comment>
<evidence type="ECO:0000313" key="5">
    <source>
        <dbReference type="Proteomes" id="UP000578352"/>
    </source>
</evidence>
<dbReference type="InterPro" id="IPR031165">
    <property type="entry name" value="GNAT_YJDJ"/>
</dbReference>
<dbReference type="GO" id="GO:0016747">
    <property type="term" value="F:acyltransferase activity, transferring groups other than amino-acyl groups"/>
    <property type="evidence" value="ECO:0007669"/>
    <property type="project" value="InterPro"/>
</dbReference>
<proteinExistence type="predicted"/>
<dbReference type="EMBL" id="JACCFL010000001">
    <property type="protein sequence ID" value="NYJ25967.1"/>
    <property type="molecule type" value="Genomic_DNA"/>
</dbReference>
<feature type="domain" description="N-acetyltransferase" evidence="2">
    <location>
        <begin position="17"/>
        <end position="131"/>
    </location>
</feature>
<keyword evidence="4" id="KW-0808">Transferase</keyword>
<dbReference type="SUPFAM" id="SSF55729">
    <property type="entry name" value="Acyl-CoA N-acyltransferases (Nat)"/>
    <property type="match status" value="1"/>
</dbReference>
<name>A0A853CZF6_9MICO</name>
<dbReference type="InterPro" id="IPR000182">
    <property type="entry name" value="GNAT_dom"/>
</dbReference>
<evidence type="ECO:0000259" key="2">
    <source>
        <dbReference type="PROSITE" id="PS51186"/>
    </source>
</evidence>
<dbReference type="CDD" id="cd04301">
    <property type="entry name" value="NAT_SF"/>
    <property type="match status" value="1"/>
</dbReference>
<sequence length="131" mass="14893">MAENSPENEYPDEAGYPDGRGFLSEDQRELVREVDSTHQLGIDFYVVNNADTHTYEAISGDTLIGGITYAEQGDAITLLSTNVFPEYRNQGVASELIKRVLDELRSDGRYYLVQCPTIRAYIERHPEYRPD</sequence>
<dbReference type="Proteomes" id="UP000578352">
    <property type="component" value="Unassembled WGS sequence"/>
</dbReference>
<evidence type="ECO:0000256" key="1">
    <source>
        <dbReference type="SAM" id="MobiDB-lite"/>
    </source>
</evidence>
<dbReference type="PROSITE" id="PS51729">
    <property type="entry name" value="GNAT_YJDJ"/>
    <property type="match status" value="1"/>
</dbReference>
<dbReference type="AlphaFoldDB" id="A0A853CZF6"/>
<evidence type="ECO:0000313" key="4">
    <source>
        <dbReference type="EMBL" id="NYJ25967.1"/>
    </source>
</evidence>
<gene>
    <name evidence="4" type="ORF">HNR13_004254</name>
</gene>
<dbReference type="RefSeq" id="WP_179608970.1">
    <property type="nucleotide sequence ID" value="NZ_BAABEH010000001.1"/>
</dbReference>
<accession>A0A853CZF6</accession>
<dbReference type="Pfam" id="PF14542">
    <property type="entry name" value="Acetyltransf_CG"/>
    <property type="match status" value="1"/>
</dbReference>
<reference evidence="4 5" key="1">
    <citation type="submission" date="2020-07" db="EMBL/GenBank/DDBJ databases">
        <title>Sequencing the genomes of 1000 actinobacteria strains.</title>
        <authorList>
            <person name="Klenk H.-P."/>
        </authorList>
    </citation>
    <scope>NUCLEOTIDE SEQUENCE [LARGE SCALE GENOMIC DNA]</scope>
    <source>
        <strain evidence="4 5">DSM 15165</strain>
    </source>
</reference>
<dbReference type="Gene3D" id="3.40.630.30">
    <property type="match status" value="1"/>
</dbReference>
<evidence type="ECO:0000259" key="3">
    <source>
        <dbReference type="PROSITE" id="PS51729"/>
    </source>
</evidence>
<feature type="domain" description="N-acetyltransferase" evidence="3">
    <location>
        <begin position="47"/>
        <end position="131"/>
    </location>
</feature>
<feature type="region of interest" description="Disordered" evidence="1">
    <location>
        <begin position="1"/>
        <end position="22"/>
    </location>
</feature>
<dbReference type="PROSITE" id="PS51186">
    <property type="entry name" value="GNAT"/>
    <property type="match status" value="1"/>
</dbReference>
<protein>
    <submittedName>
        <fullName evidence="4">Putative GNAT family acetyltransferase</fullName>
    </submittedName>
</protein>
<organism evidence="4 5">
    <name type="scientific">Leifsonia shinshuensis</name>
    <dbReference type="NCBI Taxonomy" id="150026"/>
    <lineage>
        <taxon>Bacteria</taxon>
        <taxon>Bacillati</taxon>
        <taxon>Actinomycetota</taxon>
        <taxon>Actinomycetes</taxon>
        <taxon>Micrococcales</taxon>
        <taxon>Microbacteriaceae</taxon>
        <taxon>Leifsonia</taxon>
    </lineage>
</organism>